<keyword evidence="2" id="KW-0031">Aminopeptidase</keyword>
<dbReference type="PIRSF" id="PIRSF001123">
    <property type="entry name" value="PepA_GA"/>
    <property type="match status" value="1"/>
</dbReference>
<dbReference type="InterPro" id="IPR023367">
    <property type="entry name" value="Peptidase_M42_dom2"/>
</dbReference>
<dbReference type="PANTHER" id="PTHR32481:SF0">
    <property type="entry name" value="AMINOPEPTIDASE YPDE-RELATED"/>
    <property type="match status" value="1"/>
</dbReference>
<accession>A0ABT1RZ12</accession>
<dbReference type="GeneID" id="90533586"/>
<dbReference type="SUPFAM" id="SSF101821">
    <property type="entry name" value="Aminopeptidase/glucanase lid domain"/>
    <property type="match status" value="1"/>
</dbReference>
<dbReference type="SUPFAM" id="SSF53187">
    <property type="entry name" value="Zn-dependent exopeptidases"/>
    <property type="match status" value="1"/>
</dbReference>
<dbReference type="InterPro" id="IPR051464">
    <property type="entry name" value="Peptidase_M42_aminopept"/>
</dbReference>
<name>A0ABT1RZ12_9FIRM</name>
<dbReference type="EMBL" id="JANFZH010000016">
    <property type="protein sequence ID" value="MCQ4839906.1"/>
    <property type="molecule type" value="Genomic_DNA"/>
</dbReference>
<evidence type="ECO:0000313" key="7">
    <source>
        <dbReference type="EMBL" id="MCQ4839906.1"/>
    </source>
</evidence>
<comment type="caution">
    <text evidence="7">The sequence shown here is derived from an EMBL/GenBank/DDBJ whole genome shotgun (WGS) entry which is preliminary data.</text>
</comment>
<comment type="similarity">
    <text evidence="1 6">Belongs to the peptidase M42 family.</text>
</comment>
<dbReference type="PANTHER" id="PTHR32481">
    <property type="entry name" value="AMINOPEPTIDASE"/>
    <property type="match status" value="1"/>
</dbReference>
<proteinExistence type="inferred from homology"/>
<gene>
    <name evidence="7" type="ORF">NE695_08255</name>
</gene>
<sequence>MNWKLFEELTQLHGVSGYERQVSSFIAERMDPYGDRQWIDANGNLIVFKKGTSPSAKKLLFCAHMDEIGLQVIKINDDGTLMVKGLGSCWIYTTYQSRVMFRNGVAGVVSSRVRPEKVENQMVNLFVDLGVSTKQEAEQLVEIGDVAVFLGDYLELAGSCVTAKAIDDRVGCYMQMQALMELEAPKNDVYLAFTVQEEVGTRGGGVVAHQVRPDVGVAVDVTPAHDRPGDLEGSNALGKGVAIKISDNYSISDEGLVGTAAGLCRERGIPYQKDCIYVGGTDAAPINLSGDGVKTIGFSVPTRYTHGPHCIASLEDISSTVRLLKAFMDAEF</sequence>
<organism evidence="7 8">
    <name type="scientific">Neglectibacter timonensis</name>
    <dbReference type="NCBI Taxonomy" id="1776382"/>
    <lineage>
        <taxon>Bacteria</taxon>
        <taxon>Bacillati</taxon>
        <taxon>Bacillota</taxon>
        <taxon>Clostridia</taxon>
        <taxon>Eubacteriales</taxon>
        <taxon>Oscillospiraceae</taxon>
        <taxon>Neglectibacter</taxon>
    </lineage>
</organism>
<dbReference type="Gene3D" id="2.40.30.40">
    <property type="entry name" value="Peptidase M42, domain 2"/>
    <property type="match status" value="1"/>
</dbReference>
<evidence type="ECO:0000256" key="2">
    <source>
        <dbReference type="ARBA" id="ARBA00022438"/>
    </source>
</evidence>
<keyword evidence="5" id="KW-0378">Hydrolase</keyword>
<keyword evidence="4" id="KW-0479">Metal-binding</keyword>
<evidence type="ECO:0000313" key="8">
    <source>
        <dbReference type="Proteomes" id="UP001524473"/>
    </source>
</evidence>
<protein>
    <submittedName>
        <fullName evidence="7">M42 family metallopeptidase</fullName>
    </submittedName>
</protein>
<evidence type="ECO:0000256" key="6">
    <source>
        <dbReference type="PIRNR" id="PIRNR001123"/>
    </source>
</evidence>
<dbReference type="Gene3D" id="3.40.630.10">
    <property type="entry name" value="Zn peptidases"/>
    <property type="match status" value="1"/>
</dbReference>
<evidence type="ECO:0000256" key="1">
    <source>
        <dbReference type="ARBA" id="ARBA00006272"/>
    </source>
</evidence>
<evidence type="ECO:0000256" key="4">
    <source>
        <dbReference type="ARBA" id="ARBA00022723"/>
    </source>
</evidence>
<dbReference type="Proteomes" id="UP001524473">
    <property type="component" value="Unassembled WGS sequence"/>
</dbReference>
<dbReference type="Pfam" id="PF05343">
    <property type="entry name" value="Peptidase_M42"/>
    <property type="match status" value="1"/>
</dbReference>
<keyword evidence="8" id="KW-1185">Reference proteome</keyword>
<evidence type="ECO:0000256" key="5">
    <source>
        <dbReference type="ARBA" id="ARBA00022801"/>
    </source>
</evidence>
<dbReference type="InterPro" id="IPR008007">
    <property type="entry name" value="Peptidase_M42"/>
</dbReference>
<reference evidence="7 8" key="1">
    <citation type="submission" date="2022-06" db="EMBL/GenBank/DDBJ databases">
        <title>Isolation of gut microbiota from human fecal samples.</title>
        <authorList>
            <person name="Pamer E.G."/>
            <person name="Barat B."/>
            <person name="Waligurski E."/>
            <person name="Medina S."/>
            <person name="Paddock L."/>
            <person name="Mostad J."/>
        </authorList>
    </citation>
    <scope>NUCLEOTIDE SEQUENCE [LARGE SCALE GENOMIC DNA]</scope>
    <source>
        <strain evidence="7 8">DFI.9.73</strain>
    </source>
</reference>
<evidence type="ECO:0000256" key="3">
    <source>
        <dbReference type="ARBA" id="ARBA00022670"/>
    </source>
</evidence>
<dbReference type="RefSeq" id="WP_066866810.1">
    <property type="nucleotide sequence ID" value="NZ_CABKVV010000014.1"/>
</dbReference>
<keyword evidence="3" id="KW-0645">Protease</keyword>